<dbReference type="InterPro" id="IPR013216">
    <property type="entry name" value="Methyltransf_11"/>
</dbReference>
<gene>
    <name evidence="2" type="ORF">JF886_10920</name>
</gene>
<dbReference type="PANTHER" id="PTHR42912">
    <property type="entry name" value="METHYLTRANSFERASE"/>
    <property type="match status" value="1"/>
</dbReference>
<dbReference type="InterPro" id="IPR050508">
    <property type="entry name" value="Methyltransf_Superfamily"/>
</dbReference>
<dbReference type="Gene3D" id="3.40.50.150">
    <property type="entry name" value="Vaccinia Virus protein VP39"/>
    <property type="match status" value="1"/>
</dbReference>
<sequence>MNRLHEWYCASGYWRRRAHQTILPWATAGMPLGDARVPELGPGPGVTTDWLLSRCGRLTALERDDFATERLARRFGAAIDVHNGDATSMPFADGAFDVVVCFTMLHHIPSPAAQDGHFQEVVRVLRAGGTFAGSDSISGPLFVVAHFGDTLTAIRPRDLPGRLLDAGLQDVSVDARRGAFRWRGTTPA</sequence>
<proteinExistence type="predicted"/>
<dbReference type="SUPFAM" id="SSF53335">
    <property type="entry name" value="S-adenosyl-L-methionine-dependent methyltransferases"/>
    <property type="match status" value="1"/>
</dbReference>
<keyword evidence="2" id="KW-0489">Methyltransferase</keyword>
<reference evidence="2 3" key="1">
    <citation type="submission" date="2020-10" db="EMBL/GenBank/DDBJ databases">
        <title>Ca. Dormibacterota MAGs.</title>
        <authorList>
            <person name="Montgomery K."/>
        </authorList>
    </citation>
    <scope>NUCLEOTIDE SEQUENCE [LARGE SCALE GENOMIC DNA]</scope>
    <source>
        <strain evidence="2">SC8812_S17_18</strain>
    </source>
</reference>
<feature type="domain" description="Methyltransferase type 11" evidence="1">
    <location>
        <begin position="39"/>
        <end position="132"/>
    </location>
</feature>
<dbReference type="CDD" id="cd02440">
    <property type="entry name" value="AdoMet_MTases"/>
    <property type="match status" value="1"/>
</dbReference>
<keyword evidence="2" id="KW-0808">Transferase</keyword>
<evidence type="ECO:0000259" key="1">
    <source>
        <dbReference type="Pfam" id="PF08241"/>
    </source>
</evidence>
<organism evidence="2 3">
    <name type="scientific">Candidatus Aeolococcus gillhamiae</name>
    <dbReference type="NCBI Taxonomy" id="3127015"/>
    <lineage>
        <taxon>Bacteria</taxon>
        <taxon>Bacillati</taxon>
        <taxon>Candidatus Dormiibacterota</taxon>
        <taxon>Candidatus Dormibacteria</taxon>
        <taxon>Candidatus Aeolococcales</taxon>
        <taxon>Candidatus Aeolococcaceae</taxon>
        <taxon>Candidatus Aeolococcus</taxon>
    </lineage>
</organism>
<evidence type="ECO:0000313" key="3">
    <source>
        <dbReference type="Proteomes" id="UP000606991"/>
    </source>
</evidence>
<dbReference type="PANTHER" id="PTHR42912:SF93">
    <property type="entry name" value="N6-ADENOSINE-METHYLTRANSFERASE TMT1A"/>
    <property type="match status" value="1"/>
</dbReference>
<dbReference type="Proteomes" id="UP000606991">
    <property type="component" value="Unassembled WGS sequence"/>
</dbReference>
<dbReference type="AlphaFoldDB" id="A0A934N5Y7"/>
<dbReference type="InterPro" id="IPR029063">
    <property type="entry name" value="SAM-dependent_MTases_sf"/>
</dbReference>
<evidence type="ECO:0000313" key="2">
    <source>
        <dbReference type="EMBL" id="MBJ7595353.1"/>
    </source>
</evidence>
<name>A0A934N5Y7_9BACT</name>
<dbReference type="GO" id="GO:0032259">
    <property type="term" value="P:methylation"/>
    <property type="evidence" value="ECO:0007669"/>
    <property type="project" value="UniProtKB-KW"/>
</dbReference>
<accession>A0A934N5Y7</accession>
<protein>
    <submittedName>
        <fullName evidence="2">Class I SAM-dependent methyltransferase</fullName>
    </submittedName>
</protein>
<dbReference type="GO" id="GO:0008757">
    <property type="term" value="F:S-adenosylmethionine-dependent methyltransferase activity"/>
    <property type="evidence" value="ECO:0007669"/>
    <property type="project" value="InterPro"/>
</dbReference>
<dbReference type="EMBL" id="JAEKNS010000113">
    <property type="protein sequence ID" value="MBJ7595353.1"/>
    <property type="molecule type" value="Genomic_DNA"/>
</dbReference>
<dbReference type="RefSeq" id="WP_337312386.1">
    <property type="nucleotide sequence ID" value="NZ_JAEKNS010000113.1"/>
</dbReference>
<comment type="caution">
    <text evidence="2">The sequence shown here is derived from an EMBL/GenBank/DDBJ whole genome shotgun (WGS) entry which is preliminary data.</text>
</comment>
<dbReference type="Pfam" id="PF08241">
    <property type="entry name" value="Methyltransf_11"/>
    <property type="match status" value="1"/>
</dbReference>